<sequence>MRKTLSLLAALLAVACGGDEQTDTSALQPTITQQEANARYRVKAGRELLIAPSYTNAEGARFTWTCDDEVVCREASYVFRRDKAGIYYLSLRVENDYGAAEDELRVRVDALEAPCITLIEPVGGFTVAADAELTIAPTVENGQTARFRWTIDGEMVGEAAEYLFRRHECGDYEVTFSAANDDGEDSVSFTVKVLSPEQMPFSWEFPQTAYNVARGRTIRLKGWNPVNAFDAEYIWEVDGTERQRGAQLEYRFEALEEGPHEVTVTMRNSYATRSQTLSVNVCAAEGTYYRPADAASRASTVRVFEYLPAPGLWVSGYMYGPLFTATTMAEACAHVQSRFDINYMISLGAWGGYVVAGFDHSVDNSGGGVDLAIRGNPYSYQSEPGVVWVAQDENGDGEPNDTWYELAGSEYDSAETIYDYSVTYYQPTRAQAAVVWRDNRGGGGTIDHNAYWNPSDSYYQPWLPEGECTFYGTRLLDRSYVDASGQTVVPPYDWGYADNAGKSDYDGQFCLFRLSNARTFDGRPADLKYIDFVKIQTGQMGKTALLGETSTEVHHIVDYHLIDRETE</sequence>
<dbReference type="GeneID" id="78342169"/>
<evidence type="ECO:0000313" key="2">
    <source>
        <dbReference type="EMBL" id="BBL04136.1"/>
    </source>
</evidence>
<dbReference type="EMBL" id="AP019735">
    <property type="protein sequence ID" value="BBL04136.1"/>
    <property type="molecule type" value="Genomic_DNA"/>
</dbReference>
<dbReference type="OrthoDB" id="975810at2"/>
<feature type="domain" description="Bacteroidetes PKD-like" evidence="1">
    <location>
        <begin position="29"/>
        <end position="95"/>
    </location>
</feature>
<accession>A0A4Y1WV62</accession>
<protein>
    <submittedName>
        <fullName evidence="2">Cell surface protein</fullName>
    </submittedName>
</protein>
<dbReference type="Pfam" id="PF16820">
    <property type="entry name" value="PKD_3"/>
    <property type="match status" value="2"/>
</dbReference>
<keyword evidence="3" id="KW-1185">Reference proteome</keyword>
<evidence type="ECO:0000313" key="3">
    <source>
        <dbReference type="Proteomes" id="UP000318946"/>
    </source>
</evidence>
<proteinExistence type="predicted"/>
<dbReference type="RefSeq" id="WP_141412666.1">
    <property type="nucleotide sequence ID" value="NZ_AP019735.1"/>
</dbReference>
<dbReference type="AlphaFoldDB" id="A0A4Y1WV62"/>
<dbReference type="Proteomes" id="UP000318946">
    <property type="component" value="Chromosome"/>
</dbReference>
<gene>
    <name evidence="2" type="ORF">A5CBH24_14490</name>
</gene>
<dbReference type="PROSITE" id="PS51257">
    <property type="entry name" value="PROKAR_LIPOPROTEIN"/>
    <property type="match status" value="1"/>
</dbReference>
<organism evidence="2 3">
    <name type="scientific">Alistipes communis</name>
    <dbReference type="NCBI Taxonomy" id="2585118"/>
    <lineage>
        <taxon>Bacteria</taxon>
        <taxon>Pseudomonadati</taxon>
        <taxon>Bacteroidota</taxon>
        <taxon>Bacteroidia</taxon>
        <taxon>Bacteroidales</taxon>
        <taxon>Rikenellaceae</taxon>
        <taxon>Alistipes</taxon>
    </lineage>
</organism>
<reference evidence="3" key="1">
    <citation type="submission" date="2019-06" db="EMBL/GenBank/DDBJ databases">
        <title>Alistipes onderdonkii subsp. vulgaris subsp. nov., Alistipes dispar sp. nov. and Alistipes communis sp. nov., isolated from human faeces, and creation of Alistipes onderdonkii subsp. onderdonkii subsp. nov.</title>
        <authorList>
            <person name="Sakamoto M."/>
            <person name="Ikeyama N."/>
            <person name="Ogata Y."/>
            <person name="Suda W."/>
            <person name="Iino T."/>
            <person name="Hattori M."/>
            <person name="Ohkuma M."/>
        </authorList>
    </citation>
    <scope>NUCLEOTIDE SEQUENCE [LARGE SCALE GENOMIC DNA]</scope>
    <source>
        <strain evidence="3">5CBH24</strain>
    </source>
</reference>
<evidence type="ECO:0000259" key="1">
    <source>
        <dbReference type="Pfam" id="PF16820"/>
    </source>
</evidence>
<dbReference type="KEGG" id="acou:A5CBH24_14490"/>
<name>A0A4Y1WV62_9BACT</name>
<feature type="domain" description="Bacteroidetes PKD-like" evidence="1">
    <location>
        <begin position="114"/>
        <end position="180"/>
    </location>
</feature>
<dbReference type="InterPro" id="IPR041696">
    <property type="entry name" value="PKD_3"/>
</dbReference>